<dbReference type="EMBL" id="WUYX01000056">
    <property type="protein sequence ID" value="MXV63691.1"/>
    <property type="molecule type" value="Genomic_DNA"/>
</dbReference>
<reference evidence="3 4" key="1">
    <citation type="submission" date="2020-01" db="EMBL/GenBank/DDBJ databases">
        <title>Natronorubrum sp. JWXQ-INN 674 isolated from Inner Mongolia Autonomous Region of China.</title>
        <authorList>
            <person name="Xue Q."/>
        </authorList>
    </citation>
    <scope>NUCLEOTIDE SEQUENCE [LARGE SCALE GENOMIC DNA]</scope>
    <source>
        <strain evidence="3 4">JWXQ-INN-674</strain>
    </source>
</reference>
<comment type="caution">
    <text evidence="3">The sequence shown here is derived from an EMBL/GenBank/DDBJ whole genome shotgun (WGS) entry which is preliminary data.</text>
</comment>
<sequence length="73" mass="7589">MQRNVGGIDRTIRGVLGIWLVVVGVAAALDDQRIKAVTAIVAGIGLLLNWGTQFCGCNALFGIDTTGDESASE</sequence>
<dbReference type="InterPro" id="IPR021309">
    <property type="entry name" value="YgaP-like_TM"/>
</dbReference>
<dbReference type="Proteomes" id="UP000434101">
    <property type="component" value="Unassembled WGS sequence"/>
</dbReference>
<feature type="transmembrane region" description="Helical" evidence="1">
    <location>
        <begin position="12"/>
        <end position="29"/>
    </location>
</feature>
<keyword evidence="1" id="KW-1133">Transmembrane helix</keyword>
<dbReference type="AlphaFoldDB" id="A0A6B0VPE2"/>
<organism evidence="3 4">
    <name type="scientific">Natronorubrum halalkaliphilum</name>
    <dbReference type="NCBI Taxonomy" id="2691917"/>
    <lineage>
        <taxon>Archaea</taxon>
        <taxon>Methanobacteriati</taxon>
        <taxon>Methanobacteriota</taxon>
        <taxon>Stenosarchaea group</taxon>
        <taxon>Halobacteria</taxon>
        <taxon>Halobacteriales</taxon>
        <taxon>Natrialbaceae</taxon>
        <taxon>Natronorubrum</taxon>
    </lineage>
</organism>
<evidence type="ECO:0000259" key="2">
    <source>
        <dbReference type="Pfam" id="PF11127"/>
    </source>
</evidence>
<keyword evidence="1" id="KW-0812">Transmembrane</keyword>
<proteinExistence type="predicted"/>
<dbReference type="Pfam" id="PF11127">
    <property type="entry name" value="YgaP-like_TM"/>
    <property type="match status" value="1"/>
</dbReference>
<gene>
    <name evidence="3" type="ORF">GS429_16815</name>
</gene>
<evidence type="ECO:0000256" key="1">
    <source>
        <dbReference type="SAM" id="Phobius"/>
    </source>
</evidence>
<keyword evidence="1" id="KW-0472">Membrane</keyword>
<accession>A0A6B0VPE2</accession>
<protein>
    <submittedName>
        <fullName evidence="3">DUF2892 domain-containing protein</fullName>
    </submittedName>
</protein>
<evidence type="ECO:0000313" key="3">
    <source>
        <dbReference type="EMBL" id="MXV63691.1"/>
    </source>
</evidence>
<name>A0A6B0VPE2_9EURY</name>
<evidence type="ECO:0000313" key="4">
    <source>
        <dbReference type="Proteomes" id="UP000434101"/>
    </source>
</evidence>
<keyword evidence="4" id="KW-1185">Reference proteome</keyword>
<feature type="domain" description="Inner membrane protein YgaP-like transmembrane" evidence="2">
    <location>
        <begin position="1"/>
        <end position="67"/>
    </location>
</feature>